<dbReference type="Proteomes" id="UP001626628">
    <property type="component" value="Chromosome"/>
</dbReference>
<feature type="region of interest" description="Disordered" evidence="1">
    <location>
        <begin position="381"/>
        <end position="442"/>
    </location>
</feature>
<feature type="compositionally biased region" description="Low complexity" evidence="1">
    <location>
        <begin position="187"/>
        <end position="198"/>
    </location>
</feature>
<keyword evidence="5" id="KW-1185">Reference proteome</keyword>
<gene>
    <name evidence="4" type="ORF">WAB15_37385</name>
</gene>
<feature type="chain" id="PRO_5045349163" evidence="2">
    <location>
        <begin position="40"/>
        <end position="590"/>
    </location>
</feature>
<dbReference type="InterPro" id="IPR044927">
    <property type="entry name" value="Endonuclea_NS_2"/>
</dbReference>
<dbReference type="Pfam" id="PF13930">
    <property type="entry name" value="Endonuclea_NS_2"/>
    <property type="match status" value="1"/>
</dbReference>
<feature type="compositionally biased region" description="Polar residues" evidence="1">
    <location>
        <begin position="411"/>
        <end position="423"/>
    </location>
</feature>
<evidence type="ECO:0000256" key="2">
    <source>
        <dbReference type="SAM" id="SignalP"/>
    </source>
</evidence>
<feature type="region of interest" description="Disordered" evidence="1">
    <location>
        <begin position="101"/>
        <end position="140"/>
    </location>
</feature>
<feature type="region of interest" description="Disordered" evidence="1">
    <location>
        <begin position="167"/>
        <end position="198"/>
    </location>
</feature>
<evidence type="ECO:0000256" key="1">
    <source>
        <dbReference type="SAM" id="MobiDB-lite"/>
    </source>
</evidence>
<dbReference type="InterPro" id="IPR006311">
    <property type="entry name" value="TAT_signal"/>
</dbReference>
<evidence type="ECO:0000313" key="4">
    <source>
        <dbReference type="EMBL" id="WXK81231.1"/>
    </source>
</evidence>
<dbReference type="GO" id="GO:0004519">
    <property type="term" value="F:endonuclease activity"/>
    <property type="evidence" value="ECO:0007669"/>
    <property type="project" value="UniProtKB-KW"/>
</dbReference>
<evidence type="ECO:0000313" key="5">
    <source>
        <dbReference type="Proteomes" id="UP001626628"/>
    </source>
</evidence>
<keyword evidence="4" id="KW-0540">Nuclease</keyword>
<dbReference type="EMBL" id="CP147982">
    <property type="protein sequence ID" value="WXK81231.1"/>
    <property type="molecule type" value="Genomic_DNA"/>
</dbReference>
<keyword evidence="4" id="KW-0255">Endonuclease</keyword>
<accession>A0ABZ2QY92</accession>
<reference evidence="4 5" key="1">
    <citation type="submission" date="2024-03" db="EMBL/GenBank/DDBJ databases">
        <title>The complete genome of Streptomyces sirii sp.nov.</title>
        <authorList>
            <person name="Zakalyukina Y.V."/>
            <person name="Belik A.R."/>
            <person name="Biryukov M.V."/>
            <person name="Baturina O.A."/>
            <person name="Kabilov M.R."/>
        </authorList>
    </citation>
    <scope>NUCLEOTIDE SEQUENCE [LARGE SCALE GENOMIC DNA]</scope>
    <source>
        <strain evidence="4 5">BP-8</strain>
    </source>
</reference>
<feature type="region of interest" description="Disordered" evidence="1">
    <location>
        <begin position="234"/>
        <end position="279"/>
    </location>
</feature>
<name>A0ABZ2QY92_9ACTN</name>
<feature type="signal peptide" evidence="2">
    <location>
        <begin position="1"/>
        <end position="39"/>
    </location>
</feature>
<dbReference type="RefSeq" id="WP_407289040.1">
    <property type="nucleotide sequence ID" value="NZ_CP147982.1"/>
</dbReference>
<sequence length="590" mass="62355">MTANPLKPPTRRRGILRRFLLLVLVALLPVVGTAAPATAAMAPTGTVTPLVPSGDVSAASATLVREVEEFNRREAEFAVQAKAVVAEAERLTKRAEALRAATSRLNSKSTSVNQKASNFSSRAASLNAKVRAHNSKPHRFRLPAQAAAAAAYDAEASQLRAEQAQLRTMQSSLQSEQSQLRQEESKLSSQKSELTAATSAHDAKAAALRSKEQQLQALGARLLQEMAQAVQSLDANPPDPAATMDQGGDAASPPQYRDQAQSQEAGLADSPSGQPQASALKAYAQRTGTTVDMQPGTAYLTPEAIRQLPASQAAQLGSPSTTYDGLVRKPNGRYKALRVQAPGATESPGQKAFKRALTKQGRLVAYNQEVKLIIDELQDVAAPGASDPGPGTPPPRRNGKAACLTKKPGTARTSGTGWISNTGKGVKRRNLTVPSRPSTRAATAEACLTNPLATGTEPGRADIAGWRDARKMYPKGDLARCHLIANVLGGLGAGKPNWSNLVPCWQIGLNIKGVSMRHYEMAVQSAVEGLPKNAAVHYVVTPFYRTGDSTIPEGVTMSAEVQLPNGASWPVFNEVSLLNVPYDGGPNLGN</sequence>
<feature type="compositionally biased region" description="Polar residues" evidence="1">
    <location>
        <begin position="432"/>
        <end position="441"/>
    </location>
</feature>
<feature type="domain" description="Type VII secretion system protein EssD-like" evidence="3">
    <location>
        <begin position="439"/>
        <end position="561"/>
    </location>
</feature>
<protein>
    <submittedName>
        <fullName evidence="4">DNA/RNA non-specific endonuclease</fullName>
    </submittedName>
</protein>
<keyword evidence="4" id="KW-0378">Hydrolase</keyword>
<dbReference type="Gene3D" id="3.40.570.10">
    <property type="entry name" value="Extracellular Endonuclease, subunit A"/>
    <property type="match status" value="1"/>
</dbReference>
<feature type="compositionally biased region" description="Polar residues" evidence="1">
    <location>
        <begin position="103"/>
        <end position="124"/>
    </location>
</feature>
<dbReference type="PROSITE" id="PS51318">
    <property type="entry name" value="TAT"/>
    <property type="match status" value="1"/>
</dbReference>
<dbReference type="InterPro" id="IPR044929">
    <property type="entry name" value="DNA/RNA_non-sp_Endonuclease_sf"/>
</dbReference>
<keyword evidence="2" id="KW-0732">Signal</keyword>
<feature type="compositionally biased region" description="Basic residues" evidence="1">
    <location>
        <begin position="130"/>
        <end position="140"/>
    </location>
</feature>
<organism evidence="4 5">
    <name type="scientific">Streptomyces sirii</name>
    <dbReference type="NCBI Taxonomy" id="3127701"/>
    <lineage>
        <taxon>Bacteria</taxon>
        <taxon>Bacillati</taxon>
        <taxon>Actinomycetota</taxon>
        <taxon>Actinomycetes</taxon>
        <taxon>Kitasatosporales</taxon>
        <taxon>Streptomycetaceae</taxon>
        <taxon>Streptomyces</taxon>
    </lineage>
</organism>
<feature type="compositionally biased region" description="Low complexity" evidence="1">
    <location>
        <begin position="170"/>
        <end position="180"/>
    </location>
</feature>
<proteinExistence type="predicted"/>
<evidence type="ECO:0000259" key="3">
    <source>
        <dbReference type="Pfam" id="PF13930"/>
    </source>
</evidence>